<sequence length="371" mass="39804">MVAAYVHRTHNNSGLKRFAAGWSRLFRLGARQSFEVVLNVDAVVDEAAVLPTLESDSVTAESGSCLQESPRAEQANGDCGSVCDGAAAVDVVSVDVPARDDAEVEGNLEVEDDQKQQPEAETGEEDGDERYYDAELSPTGNGAGEETSTDVEAEETELVACSVDGETETFQKLSDETLSIAPCGTPGPLECITPVRVDSLPHPFGCFGLPLRVFLGKMLILLTGRVMKALSSDVRRGRMRLAASAELLSIASTGTDDSEDGPRDECERCSAAAIDGGKCGIWDECRPCEPLGTDCESGRSSFCVVGHCSDVCADHKVGALMRRNTVMMRALETKARKLKILRRQVNHRSAVQFVSSNIFVRKCSSATSIML</sequence>
<evidence type="ECO:0000313" key="3">
    <source>
        <dbReference type="Proteomes" id="UP001497744"/>
    </source>
</evidence>
<organism evidence="2 3">
    <name type="scientific">Babesia caballi</name>
    <dbReference type="NCBI Taxonomy" id="5871"/>
    <lineage>
        <taxon>Eukaryota</taxon>
        <taxon>Sar</taxon>
        <taxon>Alveolata</taxon>
        <taxon>Apicomplexa</taxon>
        <taxon>Aconoidasida</taxon>
        <taxon>Piroplasmida</taxon>
        <taxon>Babesiidae</taxon>
        <taxon>Babesia</taxon>
    </lineage>
</organism>
<dbReference type="RefSeq" id="XP_067714866.1">
    <property type="nucleotide sequence ID" value="XM_067858765.1"/>
</dbReference>
<dbReference type="GeneID" id="94194278"/>
<feature type="region of interest" description="Disordered" evidence="1">
    <location>
        <begin position="104"/>
        <end position="148"/>
    </location>
</feature>
<proteinExistence type="predicted"/>
<keyword evidence="3" id="KW-1185">Reference proteome</keyword>
<accession>A0AAV4LRC9</accession>
<comment type="caution">
    <text evidence="2">The sequence shown here is derived from an EMBL/GenBank/DDBJ whole genome shotgun (WGS) entry which is preliminary data.</text>
</comment>
<dbReference type="AlphaFoldDB" id="A0AAV4LRC9"/>
<name>A0AAV4LRC9_BABCB</name>
<evidence type="ECO:0000256" key="1">
    <source>
        <dbReference type="SAM" id="MobiDB-lite"/>
    </source>
</evidence>
<evidence type="ECO:0000313" key="2">
    <source>
        <dbReference type="EMBL" id="GIX62797.1"/>
    </source>
</evidence>
<dbReference type="Proteomes" id="UP001497744">
    <property type="component" value="Unassembled WGS sequence"/>
</dbReference>
<dbReference type="EMBL" id="BPLF01000002">
    <property type="protein sequence ID" value="GIX62797.1"/>
    <property type="molecule type" value="Genomic_DNA"/>
</dbReference>
<reference evidence="2 3" key="1">
    <citation type="submission" date="2021-06" db="EMBL/GenBank/DDBJ databases">
        <title>Genome sequence of Babesia caballi.</title>
        <authorList>
            <person name="Yamagishi J."/>
            <person name="Kidaka T."/>
            <person name="Ochi A."/>
        </authorList>
    </citation>
    <scope>NUCLEOTIDE SEQUENCE [LARGE SCALE GENOMIC DNA]</scope>
    <source>
        <strain evidence="2">USDA-D6B2</strain>
    </source>
</reference>
<protein>
    <submittedName>
        <fullName evidence="2">Fe-S oxidoreductase</fullName>
    </submittedName>
</protein>
<gene>
    <name evidence="2" type="ORF">BcabD6B2_22320</name>
</gene>